<dbReference type="EMBL" id="CQBM01000011">
    <property type="protein sequence ID" value="CNI49911.1"/>
    <property type="molecule type" value="Genomic_DNA"/>
</dbReference>
<organism evidence="1 2">
    <name type="scientific">Yersinia mollaretii</name>
    <dbReference type="NCBI Taxonomy" id="33060"/>
    <lineage>
        <taxon>Bacteria</taxon>
        <taxon>Pseudomonadati</taxon>
        <taxon>Pseudomonadota</taxon>
        <taxon>Gammaproteobacteria</taxon>
        <taxon>Enterobacterales</taxon>
        <taxon>Yersiniaceae</taxon>
        <taxon>Yersinia</taxon>
    </lineage>
</organism>
<evidence type="ECO:0000313" key="2">
    <source>
        <dbReference type="Proteomes" id="UP000040841"/>
    </source>
</evidence>
<dbReference type="AlphaFoldDB" id="A0AA36PKD2"/>
<reference evidence="1 2" key="1">
    <citation type="submission" date="2015-03" db="EMBL/GenBank/DDBJ databases">
        <authorList>
            <consortium name="Pathogen Informatics"/>
            <person name="Murphy D."/>
        </authorList>
    </citation>
    <scope>NUCLEOTIDE SEQUENCE [LARGE SCALE GENOMIC DNA]</scope>
    <source>
        <strain evidence="1 2">FE82747</strain>
    </source>
</reference>
<proteinExistence type="predicted"/>
<dbReference type="RefSeq" id="WP_049679086.1">
    <property type="nucleotide sequence ID" value="NZ_CABMMJ010000011.1"/>
</dbReference>
<sequence>MMKKRHQLYSWQQGLLNGKFQIIHAMSSTTGVGGPISISPFQEAKFEDVISTWDVMSCSLVSYSKGEGRGALPTHLVIDVPYQNILGTHLSDAWFPNHAGKFMESPTGKLIYPYALVDCINSGKGVKGKLLGKPFNTLEYFKCFILMMEPEYYNEILIICKPDLFIVDGVPKTGRVKLKDIVYSIDDSSLKNTRGDIEDDVKVDIKTVKEIAIINQLHSVSFMFDYEKNLPFDYMYLKVYDEIRSVFGEPIYSSFTRRVTDNNHFANKLRTAPNLLYAYHPLGKNRDLAVFPVY</sequence>
<protein>
    <submittedName>
        <fullName evidence="1">Uncharacterized protein</fullName>
    </submittedName>
</protein>
<evidence type="ECO:0000313" key="1">
    <source>
        <dbReference type="EMBL" id="CNI49911.1"/>
    </source>
</evidence>
<name>A0AA36PKD2_YERMO</name>
<comment type="caution">
    <text evidence="1">The sequence shown here is derived from an EMBL/GenBank/DDBJ whole genome shotgun (WGS) entry which is preliminary data.</text>
</comment>
<gene>
    <name evidence="1" type="ORF">ERS008502_03444</name>
</gene>
<dbReference type="Proteomes" id="UP000040841">
    <property type="component" value="Unassembled WGS sequence"/>
</dbReference>
<accession>A0AA36PKD2</accession>